<dbReference type="InterPro" id="IPR038120">
    <property type="entry name" value="Rpb1_funnel_sf"/>
</dbReference>
<proteinExistence type="inferred from homology"/>
<organism evidence="17 18">
    <name type="scientific">Echria macrotheca</name>
    <dbReference type="NCBI Taxonomy" id="438768"/>
    <lineage>
        <taxon>Eukaryota</taxon>
        <taxon>Fungi</taxon>
        <taxon>Dikarya</taxon>
        <taxon>Ascomycota</taxon>
        <taxon>Pezizomycotina</taxon>
        <taxon>Sordariomycetes</taxon>
        <taxon>Sordariomycetidae</taxon>
        <taxon>Sordariales</taxon>
        <taxon>Schizotheciaceae</taxon>
        <taxon>Echria</taxon>
    </lineage>
</organism>
<keyword evidence="5 14" id="KW-0808">Transferase</keyword>
<dbReference type="InterPro" id="IPR000722">
    <property type="entry name" value="RNA_pol_asu"/>
</dbReference>
<dbReference type="GO" id="GO:0005634">
    <property type="term" value="C:nucleus"/>
    <property type="evidence" value="ECO:0007669"/>
    <property type="project" value="UniProtKB-SubCell"/>
</dbReference>
<evidence type="ECO:0000256" key="3">
    <source>
        <dbReference type="ARBA" id="ARBA00011206"/>
    </source>
</evidence>
<dbReference type="Gene3D" id="1.10.150.390">
    <property type="match status" value="1"/>
</dbReference>
<dbReference type="InterPro" id="IPR007080">
    <property type="entry name" value="RNA_pol_Rpb1_1"/>
</dbReference>
<evidence type="ECO:0000259" key="16">
    <source>
        <dbReference type="SMART" id="SM00663"/>
    </source>
</evidence>
<keyword evidence="4 14" id="KW-0240">DNA-directed RNA polymerase</keyword>
<dbReference type="FunFam" id="1.10.150.390:FF:000004">
    <property type="entry name" value="DNA-directed RNA polymerase subunit"/>
    <property type="match status" value="1"/>
</dbReference>
<evidence type="ECO:0000256" key="4">
    <source>
        <dbReference type="ARBA" id="ARBA00022478"/>
    </source>
</evidence>
<dbReference type="InterPro" id="IPR006592">
    <property type="entry name" value="RNA_pol_N"/>
</dbReference>
<keyword evidence="11" id="KW-0539">Nucleus</keyword>
<dbReference type="InterPro" id="IPR035697">
    <property type="entry name" value="RNAP_III_RPC1_N"/>
</dbReference>
<evidence type="ECO:0000256" key="2">
    <source>
        <dbReference type="ARBA" id="ARBA00006460"/>
    </source>
</evidence>
<keyword evidence="10 14" id="KW-0804">Transcription</keyword>
<dbReference type="InterPro" id="IPR042102">
    <property type="entry name" value="RNA_pol_Rpb1_3_sf"/>
</dbReference>
<evidence type="ECO:0000256" key="7">
    <source>
        <dbReference type="ARBA" id="ARBA00022723"/>
    </source>
</evidence>
<dbReference type="EMBL" id="MU839844">
    <property type="protein sequence ID" value="KAK1750871.1"/>
    <property type="molecule type" value="Genomic_DNA"/>
</dbReference>
<comment type="similarity">
    <text evidence="2 14">Belongs to the RNA polymerase beta' chain family.</text>
</comment>
<evidence type="ECO:0000256" key="13">
    <source>
        <dbReference type="ARBA" id="ARBA00058108"/>
    </source>
</evidence>
<dbReference type="CDD" id="cd02583">
    <property type="entry name" value="RNAP_III_RPC1_N"/>
    <property type="match status" value="1"/>
</dbReference>
<evidence type="ECO:0000256" key="9">
    <source>
        <dbReference type="ARBA" id="ARBA00022842"/>
    </source>
</evidence>
<dbReference type="Proteomes" id="UP001239445">
    <property type="component" value="Unassembled WGS sequence"/>
</dbReference>
<dbReference type="InterPro" id="IPR007066">
    <property type="entry name" value="RNA_pol_Rpb1_3"/>
</dbReference>
<dbReference type="Gene3D" id="6.10.250.2940">
    <property type="match status" value="1"/>
</dbReference>
<keyword evidence="8" id="KW-0862">Zinc</keyword>
<evidence type="ECO:0000256" key="14">
    <source>
        <dbReference type="RuleBase" id="RU004279"/>
    </source>
</evidence>
<dbReference type="FunFam" id="3.30.1490.180:FF:000002">
    <property type="entry name" value="DNA-directed RNA polymerase subunit"/>
    <property type="match status" value="1"/>
</dbReference>
<dbReference type="Pfam" id="PF00623">
    <property type="entry name" value="RNA_pol_Rpb1_2"/>
    <property type="match status" value="1"/>
</dbReference>
<accession>A0AAJ0B3A9</accession>
<comment type="subunit">
    <text evidence="3">Component of the RNA polymerase III (Pol III) complex consisting of 17 subunits.</text>
</comment>
<dbReference type="Gene3D" id="2.40.40.20">
    <property type="match status" value="1"/>
</dbReference>
<comment type="subcellular location">
    <subcellularLocation>
        <location evidence="1">Nucleus</location>
    </subcellularLocation>
</comment>
<dbReference type="SMART" id="SM00663">
    <property type="entry name" value="RPOLA_N"/>
    <property type="match status" value="1"/>
</dbReference>
<keyword evidence="18" id="KW-1185">Reference proteome</keyword>
<dbReference type="EC" id="2.7.7.6" evidence="14"/>
<dbReference type="Gene3D" id="3.30.1490.180">
    <property type="entry name" value="RNA polymerase ii"/>
    <property type="match status" value="1"/>
</dbReference>
<dbReference type="Gene3D" id="1.10.274.100">
    <property type="entry name" value="RNA polymerase Rpb1, domain 3"/>
    <property type="match status" value="1"/>
</dbReference>
<evidence type="ECO:0000256" key="6">
    <source>
        <dbReference type="ARBA" id="ARBA00022695"/>
    </source>
</evidence>
<dbReference type="Pfam" id="PF04997">
    <property type="entry name" value="RNA_pol_Rpb1_1"/>
    <property type="match status" value="1"/>
</dbReference>
<protein>
    <recommendedName>
        <fullName evidence="14">DNA-directed RNA polymerase subunit</fullName>
        <ecNumber evidence="14">2.7.7.6</ecNumber>
    </recommendedName>
</protein>
<dbReference type="Pfam" id="PF04983">
    <property type="entry name" value="RNA_pol_Rpb1_3"/>
    <property type="match status" value="1"/>
</dbReference>
<evidence type="ECO:0000256" key="15">
    <source>
        <dbReference type="SAM" id="MobiDB-lite"/>
    </source>
</evidence>
<dbReference type="PANTHER" id="PTHR48446:SF1">
    <property type="entry name" value="DNA-DIRECTED RNA POLYMERASE SUBUNIT BETA' N-TERMINAL SECTION"/>
    <property type="match status" value="1"/>
</dbReference>
<evidence type="ECO:0000256" key="5">
    <source>
        <dbReference type="ARBA" id="ARBA00022679"/>
    </source>
</evidence>
<dbReference type="FunFam" id="1.10.274.100:FF:000008">
    <property type="entry name" value="DNA-directed RNA polymerase subunit"/>
    <property type="match status" value="1"/>
</dbReference>
<dbReference type="GO" id="GO:0006351">
    <property type="term" value="P:DNA-templated transcription"/>
    <property type="evidence" value="ECO:0007669"/>
    <property type="project" value="InterPro"/>
</dbReference>
<dbReference type="InterPro" id="IPR007081">
    <property type="entry name" value="RNA_pol_Rpb1_5"/>
</dbReference>
<evidence type="ECO:0000256" key="12">
    <source>
        <dbReference type="ARBA" id="ARBA00048552"/>
    </source>
</evidence>
<evidence type="ECO:0000256" key="10">
    <source>
        <dbReference type="ARBA" id="ARBA00023163"/>
    </source>
</evidence>
<keyword evidence="7" id="KW-0479">Metal-binding</keyword>
<keyword evidence="9" id="KW-0460">Magnesium</keyword>
<dbReference type="Gene3D" id="6.20.50.80">
    <property type="match status" value="1"/>
</dbReference>
<dbReference type="NCBIfam" id="NF006336">
    <property type="entry name" value="PRK08566.1"/>
    <property type="match status" value="1"/>
</dbReference>
<dbReference type="CDD" id="cd02736">
    <property type="entry name" value="RNAP_III_Rpc1_C"/>
    <property type="match status" value="1"/>
</dbReference>
<gene>
    <name evidence="17" type="ORF">QBC47DRAFT_88632</name>
</gene>
<dbReference type="FunFam" id="2.40.40.20:FF:000019">
    <property type="entry name" value="DNA-directed RNA polymerase II subunit RPB1"/>
    <property type="match status" value="1"/>
</dbReference>
<dbReference type="PANTHER" id="PTHR48446">
    <property type="entry name" value="DNA-DIRECTED RNA POLYMERASE SUBUNIT BETA' N-TERMINAL SECTION"/>
    <property type="match status" value="1"/>
</dbReference>
<evidence type="ECO:0000313" key="18">
    <source>
        <dbReference type="Proteomes" id="UP001239445"/>
    </source>
</evidence>
<evidence type="ECO:0000313" key="17">
    <source>
        <dbReference type="EMBL" id="KAK1750871.1"/>
    </source>
</evidence>
<dbReference type="GO" id="GO:0046872">
    <property type="term" value="F:metal ion binding"/>
    <property type="evidence" value="ECO:0007669"/>
    <property type="project" value="UniProtKB-KW"/>
</dbReference>
<dbReference type="GO" id="GO:0003677">
    <property type="term" value="F:DNA binding"/>
    <property type="evidence" value="ECO:0007669"/>
    <property type="project" value="InterPro"/>
</dbReference>
<name>A0AAJ0B3A9_9PEZI</name>
<dbReference type="FunFam" id="4.10.860.120:FF:000004">
    <property type="entry name" value="DNA-directed RNA polymerase subunit"/>
    <property type="match status" value="1"/>
</dbReference>
<dbReference type="Pfam" id="PF05000">
    <property type="entry name" value="RNA_pol_Rpb1_4"/>
    <property type="match status" value="1"/>
</dbReference>
<dbReference type="InterPro" id="IPR044893">
    <property type="entry name" value="RNA_pol_Rpb1_clamp_domain"/>
</dbReference>
<sequence length="1554" mass="172693">MSKEAAGEQNEASGKQNRPIKEQIVDEVPKKLKALKFGIQSYEDIVRQGVLEVSDNLLYDVDNGRKTYPHGPLDPRMGTSSKSGTCATCHLPLADCMGHFGHVRLPLPVFHIGYLKHIQTTLQNICKECSKVLLSEDEANQSLKELRRPGIDNLKRTHILKKVNEQCRKVKTCPYCGSVQGIIRKLGAIKLAHDKFSTFNRSNAQKKIAPEAKVQFDSSFNHAKKTQPELNKHAPKAMDDLNPLKVLELFQAISQIDCELLGFNPAEGRPELFLWRYIPAPPICIRPSVAQETASNEDDITSKLSEIILYAGILRDSLQKGISISNIMEQWEFLQLQVGLYVNSEVPGLQQPGFGKPIRGFCQRLKGKQGRFRGNLSGKRVDFSGRTVISPDPNLSIEQVAVPQLVAKNLTYPERVNRQNIEKLRQCVLNGTTTWPGAQAVIKKRGGVKFNLKFGGREMREDRARELQVGDIVERHLEDGDIVLFNRQPSLHKLSIMSHRVKVRPWRTFRLNECVCTPYNADFDGDEMNIHVPQTEEARAEAMQLMGVKYNLATPKNGEPIIAATQDFITAAYLLSSKDKFFDKKTFTYICMHMLHGETHLDLPPPVIQKPKMLWTGKQVFNVLMRPNKQSNVCVNLECKNKVYAKKGGDIPDMDIDDCYLVVRNSEVMCGRMDKATVGGGKKNSVFYVVLRDFGPDEAAAAMTRLAKLCARLLTLRGFSIGVGDVYPSTSLTAKKSSLVENAYGNCDDLIETFRQGKLQKAAGCNLEETLENSISGILSKVRQQAGDYCVETLSRNNAPLIMAKSGSKGSDINVAQMIACVGQQIISGKRVADGFQDRTLPHFHKNSRQPPSKGFVRNSFYTGLLPTEFIFHAISGREGLVDTAVKTAETGYMSRRLMKSLEDLSTHYDDTVRTSEGGVVQFQFGADRLDPVDMEGEAQPVNFLRSWNHVESVTWNNNEKTLLPSEIYKLSKEILDIEREKYPRKHLATGERLFYDDETIHTSDDYDVMIAIDEHEGARAFLNSIQDFINERLLKLAHARKMAGLDPRLPTDTKVRDKFAKLEAQKAAARKKKGVEAEDAAMMDVDMDVDMLDIDGQEAHADRVAKVSETTLRGFILVCLDKYRKAVVEPGHAVGAVGAQSIGEPGTQMTLKTFHFAGVAGMSITQGVPRIKEIINASKFISTPVIECPLQNNKDIAAARVVKGRIEKTYISDIISYIDDEWRPDVAKIVLKLDLQALADMELEISLKDIADAIVKAKKLKLKIEADDLRVGGDRIEIIVRNTWNDVAAAKRAAKQRAAAIEKGMATGGTGIDESAADFQLRVNFLKRMIPHVAVSGYPQANRAIIQTSEVKDRKDEYENKVLVEGYGLRACMTTVGVVGTQVVSNSVMECRDVLGIEAARTTIAKEIGSVMGSMGIDPRHMDLLADVMTYKGEVLGITRFGLAKMRDSVLQLASFEKTPEHLFDAAAGMKTDKIDGVSECIIMGQAMSIGTGSFQVVRRLGIREHQLAPKPVLFEEVWKKYEAANRKAKAAKRGMGMGRGQTTYHGTTVAVA</sequence>
<dbReference type="Gene3D" id="1.10.132.30">
    <property type="match status" value="1"/>
</dbReference>
<comment type="caution">
    <text evidence="17">The sequence shown here is derived from an EMBL/GenBank/DDBJ whole genome shotgun (WGS) entry which is preliminary data.</text>
</comment>
<dbReference type="Pfam" id="PF04998">
    <property type="entry name" value="RNA_pol_Rpb1_5"/>
    <property type="match status" value="1"/>
</dbReference>
<dbReference type="InterPro" id="IPR007083">
    <property type="entry name" value="RNA_pol_Rpb1_4"/>
</dbReference>
<comment type="function">
    <text evidence="13">DNA-dependent RNA polymerase catalyzes the transcription of DNA into RNA using the four ribonucleoside triphosphates as substrates. Largest and catalytic core component of RNA polymerase III which synthesizes small RNAs, such as 5S rRNA and tRNAs. Forms the polymerase active center together with the second largest subunit. A single-stranded DNA template strand of the promoter is positioned within the central active site cleft of Pol III. A bridging helix emanates from RPC1 and crosses the cleft near the catalytic site and is thought to promote translocation of Pol III by acting as a ratchet that moves the RNA-DNA hybrid through the active site by switching from straight to bent conformations at each step of nucleotide addition.</text>
</comment>
<evidence type="ECO:0000256" key="1">
    <source>
        <dbReference type="ARBA" id="ARBA00004123"/>
    </source>
</evidence>
<feature type="region of interest" description="Disordered" evidence="15">
    <location>
        <begin position="1"/>
        <end position="22"/>
    </location>
</feature>
<dbReference type="GO" id="GO:0003899">
    <property type="term" value="F:DNA-directed RNA polymerase activity"/>
    <property type="evidence" value="ECO:0007669"/>
    <property type="project" value="UniProtKB-EC"/>
</dbReference>
<keyword evidence="6 14" id="KW-0548">Nucleotidyltransferase</keyword>
<reference evidence="17" key="1">
    <citation type="submission" date="2023-06" db="EMBL/GenBank/DDBJ databases">
        <title>Genome-scale phylogeny and comparative genomics of the fungal order Sordariales.</title>
        <authorList>
            <consortium name="Lawrence Berkeley National Laboratory"/>
            <person name="Hensen N."/>
            <person name="Bonometti L."/>
            <person name="Westerberg I."/>
            <person name="Brannstrom I.O."/>
            <person name="Guillou S."/>
            <person name="Cros-Aarteil S."/>
            <person name="Calhoun S."/>
            <person name="Haridas S."/>
            <person name="Kuo A."/>
            <person name="Mondo S."/>
            <person name="Pangilinan J."/>
            <person name="Riley R."/>
            <person name="Labutti K."/>
            <person name="Andreopoulos B."/>
            <person name="Lipzen A."/>
            <person name="Chen C."/>
            <person name="Yanf M."/>
            <person name="Daum C."/>
            <person name="Ng V."/>
            <person name="Clum A."/>
            <person name="Steindorff A."/>
            <person name="Ohm R."/>
            <person name="Martin F."/>
            <person name="Silar P."/>
            <person name="Natvig D."/>
            <person name="Lalanne C."/>
            <person name="Gautier V."/>
            <person name="Ament-Velasquez S.L."/>
            <person name="Kruys A."/>
            <person name="Hutchinson M.I."/>
            <person name="Powell A.J."/>
            <person name="Barry K."/>
            <person name="Miller A.N."/>
            <person name="Grigoriev I.V."/>
            <person name="Debuchy R."/>
            <person name="Gladieux P."/>
            <person name="Thoren M.H."/>
            <person name="Johannesson H."/>
        </authorList>
    </citation>
    <scope>NUCLEOTIDE SEQUENCE</scope>
    <source>
        <strain evidence="17">PSN4</strain>
    </source>
</reference>
<dbReference type="FunFam" id="1.10.132.30:FF:000001">
    <property type="entry name" value="DNA-directed RNA polymerase subunit"/>
    <property type="match status" value="1"/>
</dbReference>
<dbReference type="InterPro" id="IPR035698">
    <property type="entry name" value="RNAP_III_Rpc1_C"/>
</dbReference>
<dbReference type="GO" id="GO:0000428">
    <property type="term" value="C:DNA-directed RNA polymerase complex"/>
    <property type="evidence" value="ECO:0007669"/>
    <property type="project" value="UniProtKB-KW"/>
</dbReference>
<comment type="catalytic activity">
    <reaction evidence="12 14">
        <text>RNA(n) + a ribonucleoside 5'-triphosphate = RNA(n+1) + diphosphate</text>
        <dbReference type="Rhea" id="RHEA:21248"/>
        <dbReference type="Rhea" id="RHEA-COMP:14527"/>
        <dbReference type="Rhea" id="RHEA-COMP:17342"/>
        <dbReference type="ChEBI" id="CHEBI:33019"/>
        <dbReference type="ChEBI" id="CHEBI:61557"/>
        <dbReference type="ChEBI" id="CHEBI:140395"/>
        <dbReference type="EC" id="2.7.7.6"/>
    </reaction>
</comment>
<dbReference type="SUPFAM" id="SSF64484">
    <property type="entry name" value="beta and beta-prime subunits of DNA dependent RNA-polymerase"/>
    <property type="match status" value="1"/>
</dbReference>
<dbReference type="Gene3D" id="4.10.860.120">
    <property type="entry name" value="RNA polymerase II, clamp domain"/>
    <property type="match status" value="1"/>
</dbReference>
<evidence type="ECO:0000256" key="11">
    <source>
        <dbReference type="ARBA" id="ARBA00023242"/>
    </source>
</evidence>
<feature type="domain" description="RNA polymerase N-terminal" evidence="16">
    <location>
        <begin position="271"/>
        <end position="576"/>
    </location>
</feature>
<dbReference type="InterPro" id="IPR015700">
    <property type="entry name" value="RPC1"/>
</dbReference>
<evidence type="ECO:0000256" key="8">
    <source>
        <dbReference type="ARBA" id="ARBA00022833"/>
    </source>
</evidence>